<evidence type="ECO:0000256" key="1">
    <source>
        <dbReference type="ARBA" id="ARBA00008601"/>
    </source>
</evidence>
<dbReference type="Ensembl" id="ENSKMAT00000014438.1">
    <property type="protein sequence ID" value="ENSKMAP00000014227.1"/>
    <property type="gene ID" value="ENSKMAG00000010666.1"/>
</dbReference>
<proteinExistence type="inferred from homology"/>
<dbReference type="PROSITE" id="PS50054">
    <property type="entry name" value="TYR_PHOSPHATASE_DUAL"/>
    <property type="match status" value="1"/>
</dbReference>
<dbReference type="InterPro" id="IPR029021">
    <property type="entry name" value="Prot-tyrosine_phosphatase-like"/>
</dbReference>
<evidence type="ECO:0000313" key="6">
    <source>
        <dbReference type="Ensembl" id="ENSKMAP00000014227.1"/>
    </source>
</evidence>
<dbReference type="InterPro" id="IPR000340">
    <property type="entry name" value="Dual-sp_phosphatase_cat-dom"/>
</dbReference>
<dbReference type="GO" id="GO:0005737">
    <property type="term" value="C:cytoplasm"/>
    <property type="evidence" value="ECO:0007669"/>
    <property type="project" value="TreeGrafter"/>
</dbReference>
<dbReference type="SMART" id="SM00195">
    <property type="entry name" value="DSPc"/>
    <property type="match status" value="1"/>
</dbReference>
<keyword evidence="3" id="KW-0904">Protein phosphatase</keyword>
<dbReference type="STRING" id="37003.ENSKMAP00000014227"/>
<keyword evidence="7" id="KW-1185">Reference proteome</keyword>
<evidence type="ECO:0000256" key="3">
    <source>
        <dbReference type="ARBA" id="ARBA00022912"/>
    </source>
</evidence>
<dbReference type="SUPFAM" id="SSF52799">
    <property type="entry name" value="(Phosphotyrosine protein) phosphatases II"/>
    <property type="match status" value="1"/>
</dbReference>
<sequence length="207" mass="22783">MSHGGGDPVLSPGKPGRVGTLSPVLGVLRLTMRVSDRLFLADLDSALNRAVLTSRNITLIVNASGLQDVPYPLKEDLEVVPVPVQDQPHAPLSLYFDLVAERIQQNRTGTTLVHCSAGRSRSPALVMAYLMRSKGLSLHQAHKMVLECRPFIRPNAGFWRQLMDYERTLFGRNTVRMEGRSEGVLSEVLQDQTGQHGAEGMEDGLSR</sequence>
<protein>
    <submittedName>
        <fullName evidence="6">Dual specificity protein phosphatase 14-like</fullName>
    </submittedName>
</protein>
<dbReference type="PRINTS" id="PR01908">
    <property type="entry name" value="ADSPHPHTASE"/>
</dbReference>
<comment type="similarity">
    <text evidence="1">Belongs to the protein-tyrosine phosphatase family. Non-receptor class dual specificity subfamily.</text>
</comment>
<feature type="domain" description="Tyrosine specific protein phosphatases" evidence="5">
    <location>
        <begin position="93"/>
        <end position="150"/>
    </location>
</feature>
<dbReference type="Pfam" id="PF00782">
    <property type="entry name" value="DSPc"/>
    <property type="match status" value="1"/>
</dbReference>
<dbReference type="PANTHER" id="PTHR45961">
    <property type="entry name" value="IP21249P"/>
    <property type="match status" value="1"/>
</dbReference>
<dbReference type="Gene3D" id="3.90.190.10">
    <property type="entry name" value="Protein tyrosine phosphatase superfamily"/>
    <property type="match status" value="1"/>
</dbReference>
<dbReference type="Proteomes" id="UP000264800">
    <property type="component" value="Unplaced"/>
</dbReference>
<dbReference type="OMA" id="NACAEYP"/>
<dbReference type="InterPro" id="IPR000387">
    <property type="entry name" value="Tyr_Pase_dom"/>
</dbReference>
<accession>A0A3Q3FNH1</accession>
<reference evidence="6" key="1">
    <citation type="submission" date="2025-08" db="UniProtKB">
        <authorList>
            <consortium name="Ensembl"/>
        </authorList>
    </citation>
    <scope>IDENTIFICATION</scope>
</reference>
<organism evidence="6 7">
    <name type="scientific">Kryptolebias marmoratus</name>
    <name type="common">Mangrove killifish</name>
    <name type="synonym">Rivulus marmoratus</name>
    <dbReference type="NCBI Taxonomy" id="37003"/>
    <lineage>
        <taxon>Eukaryota</taxon>
        <taxon>Metazoa</taxon>
        <taxon>Chordata</taxon>
        <taxon>Craniata</taxon>
        <taxon>Vertebrata</taxon>
        <taxon>Euteleostomi</taxon>
        <taxon>Actinopterygii</taxon>
        <taxon>Neopterygii</taxon>
        <taxon>Teleostei</taxon>
        <taxon>Neoteleostei</taxon>
        <taxon>Acanthomorphata</taxon>
        <taxon>Ovalentaria</taxon>
        <taxon>Atherinomorphae</taxon>
        <taxon>Cyprinodontiformes</taxon>
        <taxon>Rivulidae</taxon>
        <taxon>Kryptolebias</taxon>
    </lineage>
</organism>
<evidence type="ECO:0000313" key="7">
    <source>
        <dbReference type="Proteomes" id="UP000264800"/>
    </source>
</evidence>
<reference evidence="6" key="2">
    <citation type="submission" date="2025-09" db="UniProtKB">
        <authorList>
            <consortium name="Ensembl"/>
        </authorList>
    </citation>
    <scope>IDENTIFICATION</scope>
</reference>
<feature type="domain" description="Tyrosine-protein phosphatase" evidence="4">
    <location>
        <begin position="29"/>
        <end position="171"/>
    </location>
</feature>
<dbReference type="InterPro" id="IPR016130">
    <property type="entry name" value="Tyr_Pase_AS"/>
</dbReference>
<dbReference type="CDD" id="cd14514">
    <property type="entry name" value="DUSP14-like"/>
    <property type="match status" value="1"/>
</dbReference>
<evidence type="ECO:0000259" key="5">
    <source>
        <dbReference type="PROSITE" id="PS50056"/>
    </source>
</evidence>
<name>A0A3Q3FNH1_KRYMA</name>
<dbReference type="AlphaFoldDB" id="A0A3Q3FNH1"/>
<dbReference type="InterPro" id="IPR020422">
    <property type="entry name" value="TYR_PHOSPHATASE_DUAL_dom"/>
</dbReference>
<dbReference type="PANTHER" id="PTHR45961:SF10">
    <property type="entry name" value="DUAL SPECIFICITY PROTEIN PHOSPHATASE 14-LIKE"/>
    <property type="match status" value="1"/>
</dbReference>
<keyword evidence="2" id="KW-0378">Hydrolase</keyword>
<dbReference type="GO" id="GO:0004721">
    <property type="term" value="F:phosphoprotein phosphatase activity"/>
    <property type="evidence" value="ECO:0007669"/>
    <property type="project" value="UniProtKB-KW"/>
</dbReference>
<evidence type="ECO:0000256" key="2">
    <source>
        <dbReference type="ARBA" id="ARBA00022801"/>
    </source>
</evidence>
<dbReference type="GeneTree" id="ENSGT00940000165563"/>
<dbReference type="InterPro" id="IPR052103">
    <property type="entry name" value="Dual_spec_Phospatases"/>
</dbReference>
<dbReference type="PROSITE" id="PS50056">
    <property type="entry name" value="TYR_PHOSPHATASE_2"/>
    <property type="match status" value="1"/>
</dbReference>
<dbReference type="PROSITE" id="PS00383">
    <property type="entry name" value="TYR_PHOSPHATASE_1"/>
    <property type="match status" value="1"/>
</dbReference>
<evidence type="ECO:0000259" key="4">
    <source>
        <dbReference type="PROSITE" id="PS50054"/>
    </source>
</evidence>